<dbReference type="Pfam" id="PF05043">
    <property type="entry name" value="Mga"/>
    <property type="match status" value="1"/>
</dbReference>
<dbReference type="EMBL" id="ADLY01000023">
    <property type="protein sequence ID" value="EHG29302.1"/>
    <property type="molecule type" value="Genomic_DNA"/>
</dbReference>
<reference evidence="2 3" key="1">
    <citation type="submission" date="2011-10" db="EMBL/GenBank/DDBJ databases">
        <title>The Genome Sequence of Enterococcus saccharolyticus 30_1.</title>
        <authorList>
            <consortium name="The Broad Institute Genome Sequencing Platform"/>
            <person name="Earl A."/>
            <person name="Ward D."/>
            <person name="Feldgarden M."/>
            <person name="Gevers D."/>
            <person name="Daigneault M."/>
            <person name="Strauss J."/>
            <person name="Allen-Vercoe E."/>
            <person name="Young S.K."/>
            <person name="Zeng Q."/>
            <person name="Gargeya S."/>
            <person name="Fitzgerald M."/>
            <person name="Haas B."/>
            <person name="Abouelleil A."/>
            <person name="Alvarado L."/>
            <person name="Arachchi H.M."/>
            <person name="Berlin A."/>
            <person name="Brown A."/>
            <person name="Chapman S.B."/>
            <person name="Chen Z."/>
            <person name="Dunbar C."/>
            <person name="Freedman E."/>
            <person name="Gearin G."/>
            <person name="Gellesch M."/>
            <person name="Goldberg J."/>
            <person name="Griggs A."/>
            <person name="Gujja S."/>
            <person name="Heiman D."/>
            <person name="Howarth C."/>
            <person name="Larson L."/>
            <person name="Lui A."/>
            <person name="MacDonald P.J.P."/>
            <person name="Montmayeur A."/>
            <person name="Murphy C."/>
            <person name="Neiman D."/>
            <person name="Pearson M."/>
            <person name="Priest M."/>
            <person name="Roberts A."/>
            <person name="Saif S."/>
            <person name="Shea T."/>
            <person name="Shenoy N."/>
            <person name="Sisk P."/>
            <person name="Stolte C."/>
            <person name="Sykes S."/>
            <person name="Wortman J."/>
            <person name="Nusbaum C."/>
            <person name="Birren B."/>
        </authorList>
    </citation>
    <scope>NUCLEOTIDE SEQUENCE [LARGE SCALE GENOMIC DNA]</scope>
    <source>
        <strain evidence="2 3">30_1</strain>
    </source>
</reference>
<dbReference type="RefSeq" id="WP_005471244.1">
    <property type="nucleotide sequence ID" value="NZ_JH376939.1"/>
</dbReference>
<evidence type="ECO:0000259" key="1">
    <source>
        <dbReference type="Pfam" id="PF05043"/>
    </source>
</evidence>
<organism evidence="2 3">
    <name type="scientific">Enterococcus saccharolyticus 30_1</name>
    <dbReference type="NCBI Taxonomy" id="742813"/>
    <lineage>
        <taxon>Bacteria</taxon>
        <taxon>Bacillati</taxon>
        <taxon>Bacillota</taxon>
        <taxon>Bacilli</taxon>
        <taxon>Lactobacillales</taxon>
        <taxon>Enterococcaceae</taxon>
        <taxon>Enterococcus</taxon>
    </lineage>
</organism>
<evidence type="ECO:0000313" key="3">
    <source>
        <dbReference type="Proteomes" id="UP000004393"/>
    </source>
</evidence>
<dbReference type="Proteomes" id="UP000004393">
    <property type="component" value="Unassembled WGS sequence"/>
</dbReference>
<protein>
    <recommendedName>
        <fullName evidence="1">Mga helix-turn-helix domain-containing protein</fullName>
    </recommendedName>
</protein>
<feature type="domain" description="Mga helix-turn-helix" evidence="1">
    <location>
        <begin position="94"/>
        <end position="169"/>
    </location>
</feature>
<proteinExistence type="predicted"/>
<sequence>MDLWKLFLTERQEQKLNLLEDIISKTETSIDELACKHSLTNRKVKSLIMQINEDYIVELNITDSLIKFENRLFRLSDIETPETFTSLYSSLKIQYIRQSSVFQVLNYFLKHRKVGMVKLSMQFNYSQSYCYKLVNKATDIIRTIGVDCQIRKKMNYLVVEGKESQIRVLSYILNTHSSTFAEDNYYRYHNEKNVTRIKQEKLSRITRVFMDAHKIGSYTDIDSKEETAISDCLYEEIRLGFCQTFYPLDKKINHSIYQSEKFFYYLFAIYFFPEYLTSEICERLEKRLMKLSGNPIVDHACEALKKMEESYSIPANLHSTFVFHLVYRFLITDKLSLSSFFYHEDKKLLLNDKFLKIKEMIKSVYKKSIAERDLDIFSTQLTELLYSYVGHVMAEPLNVMINITSHANYVMLVKNYITGVYKKETVTMVENLAEADIVISDRFVESKKNQCFFFLEDIHNSETWKRLGIFINGRIIERRIRSESAPQKLVRIDLLIESWHRCFYLKIVCFAGATINKSKKYIYKRGL</sequence>
<name>A0AA87FGT5_9ENTE</name>
<dbReference type="AlphaFoldDB" id="A0AA87FGT5"/>
<dbReference type="InterPro" id="IPR007737">
    <property type="entry name" value="Mga_HTH"/>
</dbReference>
<comment type="caution">
    <text evidence="2">The sequence shown here is derived from an EMBL/GenBank/DDBJ whole genome shotgun (WGS) entry which is preliminary data.</text>
</comment>
<accession>A0AA87FGT5</accession>
<keyword evidence="3" id="KW-1185">Reference proteome</keyword>
<evidence type="ECO:0000313" key="2">
    <source>
        <dbReference type="EMBL" id="EHG29302.1"/>
    </source>
</evidence>
<gene>
    <name evidence="2" type="ORF">HMPREF9478_01226</name>
</gene>